<feature type="domain" description="Saposin B-type" evidence="13">
    <location>
        <begin position="2243"/>
        <end position="2325"/>
    </location>
</feature>
<feature type="domain" description="Saposin B-type" evidence="13">
    <location>
        <begin position="1248"/>
        <end position="1324"/>
    </location>
</feature>
<keyword evidence="4 11" id="KW-0812">Transmembrane</keyword>
<dbReference type="Pfam" id="PF03489">
    <property type="entry name" value="SapB_2"/>
    <property type="match status" value="1"/>
</dbReference>
<evidence type="ECO:0000256" key="5">
    <source>
        <dbReference type="ARBA" id="ARBA00022729"/>
    </source>
</evidence>
<dbReference type="GO" id="GO:0006629">
    <property type="term" value="P:lipid metabolic process"/>
    <property type="evidence" value="ECO:0007669"/>
    <property type="project" value="InterPro"/>
</dbReference>
<dbReference type="FunFam" id="1.10.225.10:FF:000002">
    <property type="entry name" value="prosaposin isoform X2"/>
    <property type="match status" value="1"/>
</dbReference>
<evidence type="ECO:0000256" key="3">
    <source>
        <dbReference type="ARBA" id="ARBA00022525"/>
    </source>
</evidence>
<keyword evidence="6" id="KW-0677">Repeat</keyword>
<dbReference type="GO" id="GO:0005737">
    <property type="term" value="C:cytoplasm"/>
    <property type="evidence" value="ECO:0007669"/>
    <property type="project" value="UniProtKB-ARBA"/>
</dbReference>
<feature type="domain" description="Saposin B-type" evidence="13">
    <location>
        <begin position="1614"/>
        <end position="1690"/>
    </location>
</feature>
<feature type="domain" description="Saposin B-type" evidence="13">
    <location>
        <begin position="1945"/>
        <end position="2026"/>
    </location>
</feature>
<feature type="chain" id="PRO_5033003499" evidence="12">
    <location>
        <begin position="21"/>
        <end position="2381"/>
    </location>
</feature>
<dbReference type="InterPro" id="IPR008138">
    <property type="entry name" value="SapB_2"/>
</dbReference>
<evidence type="ECO:0000256" key="7">
    <source>
        <dbReference type="ARBA" id="ARBA00022989"/>
    </source>
</evidence>
<dbReference type="Pfam" id="PF05184">
    <property type="entry name" value="SapB_1"/>
    <property type="match status" value="2"/>
</dbReference>
<evidence type="ECO:0000259" key="13">
    <source>
        <dbReference type="PROSITE" id="PS50015"/>
    </source>
</evidence>
<dbReference type="GO" id="GO:0004252">
    <property type="term" value="F:serine-type endopeptidase activity"/>
    <property type="evidence" value="ECO:0007669"/>
    <property type="project" value="InterPro"/>
</dbReference>
<dbReference type="InterPro" id="IPR051428">
    <property type="entry name" value="Sphingo_Act-Surfact_Prot"/>
</dbReference>
<dbReference type="InterPro" id="IPR035952">
    <property type="entry name" value="Rhomboid-like_sf"/>
</dbReference>
<dbReference type="Gene3D" id="1.10.225.10">
    <property type="entry name" value="Saposin-like"/>
    <property type="match status" value="13"/>
</dbReference>
<dbReference type="InterPro" id="IPR011001">
    <property type="entry name" value="Saposin-like"/>
</dbReference>
<protein>
    <submittedName>
        <fullName evidence="15">Uncharacterized protein</fullName>
    </submittedName>
</protein>
<feature type="signal peptide" evidence="12">
    <location>
        <begin position="1"/>
        <end position="20"/>
    </location>
</feature>
<feature type="domain" description="Saposin A-type" evidence="14">
    <location>
        <begin position="2337"/>
        <end position="2377"/>
    </location>
</feature>
<evidence type="ECO:0000313" key="16">
    <source>
        <dbReference type="Proteomes" id="UP000663852"/>
    </source>
</evidence>
<comment type="subcellular location">
    <subcellularLocation>
        <location evidence="1">Membrane</location>
        <topology evidence="1">Multi-pass membrane protein</topology>
    </subcellularLocation>
    <subcellularLocation>
        <location evidence="2">Secreted</location>
    </subcellularLocation>
</comment>
<dbReference type="SUPFAM" id="SSF144091">
    <property type="entry name" value="Rhomboid-like"/>
    <property type="match status" value="1"/>
</dbReference>
<comment type="caution">
    <text evidence="15">The sequence shown here is derived from an EMBL/GenBank/DDBJ whole genome shotgun (WGS) entry which is preliminary data.</text>
</comment>
<feature type="domain" description="Saposin A-type" evidence="14">
    <location>
        <begin position="852"/>
        <end position="892"/>
    </location>
</feature>
<gene>
    <name evidence="15" type="ORF">EDS130_LOCUS6558</name>
</gene>
<keyword evidence="5 12" id="KW-0732">Signal</keyword>
<evidence type="ECO:0000256" key="1">
    <source>
        <dbReference type="ARBA" id="ARBA00004141"/>
    </source>
</evidence>
<dbReference type="Gene3D" id="1.20.1540.10">
    <property type="entry name" value="Rhomboid-like"/>
    <property type="match status" value="1"/>
</dbReference>
<evidence type="ECO:0000259" key="14">
    <source>
        <dbReference type="PROSITE" id="PS51110"/>
    </source>
</evidence>
<dbReference type="SUPFAM" id="SSF47862">
    <property type="entry name" value="Saposin"/>
    <property type="match status" value="13"/>
</dbReference>
<feature type="domain" description="Saposin A-type" evidence="14">
    <location>
        <begin position="717"/>
        <end position="757"/>
    </location>
</feature>
<feature type="domain" description="Saposin B-type" evidence="13">
    <location>
        <begin position="2146"/>
        <end position="2227"/>
    </location>
</feature>
<evidence type="ECO:0000256" key="6">
    <source>
        <dbReference type="ARBA" id="ARBA00022737"/>
    </source>
</evidence>
<name>A0A813V0G5_ADIRI</name>
<sequence>MILFILINFSLCSIAISAEGKETSSEKIKLDPKRPQQRQSLGTNLIDPYYAFNPDYMGGNMPSIDIFPNPTNVNRPGSCTCSCGDISFGPPVACVGPQTCVAYCLQMYPGQCTLVNTYGCCGSSCQYFQSQSLENRYCSCNCGGQQYFNPVDTCTSSQACLTRCLSSFPQFCIPAITQACCGQDCKSYSQTVSNACACRCQGNTYYPSPSCMNAEGCVSTCMTTYGQCTAGETQGCCGASCSTYVPTCSCSCGPEFSTTTSVPCQGSRSCVETCLNSYSACTQDNTQACCGNDCINAFPSCTCMCGSNQFTTLAMSCGSAQQCVQACLRSVAQCNVANTRGCCGGDCSGFIPTCRCQCGGSIFYSASNCANAEQCTNTCISHDSQFNKSRTSMKTMYTKLAHRTEPVSCSTHSVGSVKNHNANRDISVNVVELTPTSDVNTFPSRFFYPTFTITIVILDLFMLLFVYIVQQGTTITSETWIKMGAKYVPCMRPIYSIMEEETYQAQLKKQCQSFLFPYQLFRFITPMFLHGGITHLISNLVYQALAEFLLEGRYSIKKLSFCYLLFGFSGNMMSAICNPKTISFGASGAVYGLVIFCIIDHIFRIFTIDDSHEKKRQFLMTLLVIPYFIMSIFFDVDCSDRTDHAAHIGGSIVGALLAISLCKTPEFIANQNRISWSNVEQSTAIVNTKTFILLITSDIMAKALFVAYLVTLSISSIAGYSTDCAIGPEYWCQSFKNADDCVAIQHCTDTVWRSNNELALADSSSDCKWCRRILATAHSRIGNLVEDEDSIMSSLASGCQLFSSTETANKCTNMFNQYKSSFSSLIKHKRYATLCRLMSVCTNKLTTEKSPVVLGQHQCTWGPSYWCSSLSNSRECNSVNHCSNQIWSQQAIQKKANDYICQYCEYIIGKLRTFILNKTTEINVEKWLSDACSTLQNKEWINKCVGTMSQYAKEIVVLIENNVDPGIICHLGEMCKDATIVVRNQIAEPQSEEKDISSVDEQSHMLCNILVRATYELHVNQKKGTEEIKVFLKTDCQHLLTMELIEKCQNLVDQHGKDIYDQVAKNKDLSDICHYSPSSVDSTAVQSVSQTRCDLCTFVLTAAGSMMDAKRSDDEVLAYINKHFCSQMTNEAKEQCELTVESYEEELIEGIQQRKQPILLCTYFETCLDKFGEEKSPVQKDEMRSFLRDSLCNHLGPFEESCHALMEQDTNRLLKTLVNDVDGDVLCQIFGMCPTQMSFLDNLAAKDDTDKCKRCTDDFTRRKHIAEKLLNHSTEFLHHFCSQLPQKDECTKAVDESINKVVEFIRGLDPREICVELKECDQASLKTIQQLQISTSDNILSQQVIKYIKTDVCRKLGSLSALCDSLLDSEGANLFAAISKKVCPHKVCSIFDVCPKTTAFDNCNDKSSFLNTMVATTNALCKRMTHSTDCLRVASYFESDVKALTTRYDAKQICQSLTHCATDTSKECDTSSDKCTCCQNQFNNRQENFQTVVDKIMENHRSLCTDDNCRTLVRSNQQEILYHIAAINTLTYCQRSGVCRSSSGQRSIPFITDLLANMESTVPAINNPCTSFGSSKTMCEHLLVSKQSARYMKVYIALLTGDANHIGEDFKNQQTSTCDACKNAVQSSKDFWTNALGSLRDTLLQACDRCPSKDQCQKYINQRYDILKSYVDKIDPEQFCQSIRLCSAVTATNVCSTCINRLQLRKDAASQAVDRLAGYFNDQCQRFAQKQCQIYVKEVHDSIQKSIEEFDPKATCTVIGFCESMGNELEMNFVERELSLQADIEQNICSKLGPFETLCKSVIQGDSKQIQALKLDYDIKEVMRIGDDLHDLLETDDFDESSDDKCQCCIRRIMRRKRAVRFIGDAVFFSLIRSCHRCPAKHLCRRYWLVAKARFDCRISRIDPKRVCTHFGLCNTTSVYGHKGENAPEKCDDTAPVETPQIDLSNSTCILCEYAMNILSNYINRQSTEEEIEQSLQKICSQMPSTLQNPCLEYIDNYGPSIIATLMRRFDLSTLCRRLNLCTSQMQFDLTDITKADTTTCGVCNYLSTYLHSALKRDSNEQALQQALGSVCSYVSDELKTRCQTILQLYSPYIHRLELSPKNSFCKQLTICEMPMLDLEPAIRVNEANEISTSAKTPTTKEHPHLNPQCSLCQYIISYLDAIMKNNKSEQAFEDALKKVCKILPSKEASQCEEFVKTYGPTLAQLIAEMADPKVVCQYLNMCPESSVRESPTLPTEIAHDLTPYTCTICQFIVSRIKRFIATDQDTNQAITATKESCDLFNAENLKTQCKAFVDQHGSYFLHIVSNDILPRSACLSMKVCPITYPITSTSVAPISTSTTQNKCAFSQKMWCLTRAIAKSCDAEEYCEREVWTKGQLFIEN</sequence>
<reference evidence="15" key="1">
    <citation type="submission" date="2021-02" db="EMBL/GenBank/DDBJ databases">
        <authorList>
            <person name="Nowell W R."/>
        </authorList>
    </citation>
    <scope>NUCLEOTIDE SEQUENCE</scope>
</reference>
<dbReference type="OrthoDB" id="69496at2759"/>
<keyword evidence="7 11" id="KW-1133">Transmembrane helix</keyword>
<feature type="transmembrane region" description="Helical" evidence="11">
    <location>
        <begin position="446"/>
        <end position="469"/>
    </location>
</feature>
<evidence type="ECO:0000256" key="12">
    <source>
        <dbReference type="SAM" id="SignalP"/>
    </source>
</evidence>
<keyword evidence="9" id="KW-1015">Disulfide bond</keyword>
<dbReference type="SMART" id="SM00741">
    <property type="entry name" value="SapB"/>
    <property type="match status" value="13"/>
</dbReference>
<evidence type="ECO:0000256" key="8">
    <source>
        <dbReference type="ARBA" id="ARBA00023136"/>
    </source>
</evidence>
<dbReference type="InterPro" id="IPR007856">
    <property type="entry name" value="SapB_1"/>
</dbReference>
<keyword evidence="10" id="KW-0325">Glycoprotein</keyword>
<feature type="transmembrane region" description="Helical" evidence="11">
    <location>
        <begin position="582"/>
        <end position="606"/>
    </location>
</feature>
<evidence type="ECO:0000256" key="2">
    <source>
        <dbReference type="ARBA" id="ARBA00004613"/>
    </source>
</evidence>
<feature type="domain" description="Saposin B-type" evidence="13">
    <location>
        <begin position="763"/>
        <end position="845"/>
    </location>
</feature>
<dbReference type="SMART" id="SM00162">
    <property type="entry name" value="SAPA"/>
    <property type="match status" value="2"/>
</dbReference>
<dbReference type="EMBL" id="CAJNOJ010000019">
    <property type="protein sequence ID" value="CAF0835379.1"/>
    <property type="molecule type" value="Genomic_DNA"/>
</dbReference>
<keyword evidence="8 11" id="KW-0472">Membrane</keyword>
<feature type="transmembrane region" description="Helical" evidence="11">
    <location>
        <begin position="690"/>
        <end position="710"/>
    </location>
</feature>
<feature type="domain" description="Saposin B-type" evidence="13">
    <location>
        <begin position="1089"/>
        <end position="1171"/>
    </location>
</feature>
<organism evidence="15 16">
    <name type="scientific">Adineta ricciae</name>
    <name type="common">Rotifer</name>
    <dbReference type="NCBI Taxonomy" id="249248"/>
    <lineage>
        <taxon>Eukaryota</taxon>
        <taxon>Metazoa</taxon>
        <taxon>Spiralia</taxon>
        <taxon>Gnathifera</taxon>
        <taxon>Rotifera</taxon>
        <taxon>Eurotatoria</taxon>
        <taxon>Bdelloidea</taxon>
        <taxon>Adinetida</taxon>
        <taxon>Adinetidae</taxon>
        <taxon>Adineta</taxon>
    </lineage>
</organism>
<dbReference type="InterPro" id="IPR022764">
    <property type="entry name" value="Peptidase_S54_rhomboid_dom"/>
</dbReference>
<dbReference type="GO" id="GO:0016020">
    <property type="term" value="C:membrane"/>
    <property type="evidence" value="ECO:0007669"/>
    <property type="project" value="UniProtKB-SubCell"/>
</dbReference>
<dbReference type="Proteomes" id="UP000663852">
    <property type="component" value="Unassembled WGS sequence"/>
</dbReference>
<dbReference type="Pfam" id="PF01694">
    <property type="entry name" value="Rhomboid"/>
    <property type="match status" value="1"/>
</dbReference>
<dbReference type="PROSITE" id="PS50015">
    <property type="entry name" value="SAP_B"/>
    <property type="match status" value="10"/>
</dbReference>
<evidence type="ECO:0000256" key="11">
    <source>
        <dbReference type="SAM" id="Phobius"/>
    </source>
</evidence>
<proteinExistence type="predicted"/>
<dbReference type="GO" id="GO:0005576">
    <property type="term" value="C:extracellular region"/>
    <property type="evidence" value="ECO:0007669"/>
    <property type="project" value="UniProtKB-SubCell"/>
</dbReference>
<dbReference type="InterPro" id="IPR008139">
    <property type="entry name" value="SaposinB_dom"/>
</dbReference>
<feature type="domain" description="Saposin B-type" evidence="13">
    <location>
        <begin position="2037"/>
        <end position="2116"/>
    </location>
</feature>
<feature type="domain" description="Saposin B-type" evidence="13">
    <location>
        <begin position="897"/>
        <end position="979"/>
    </location>
</feature>
<evidence type="ECO:0000256" key="9">
    <source>
        <dbReference type="ARBA" id="ARBA00023157"/>
    </source>
</evidence>
<feature type="transmembrane region" description="Helical" evidence="11">
    <location>
        <begin position="648"/>
        <end position="669"/>
    </location>
</feature>
<feature type="transmembrane region" description="Helical" evidence="11">
    <location>
        <begin position="559"/>
        <end position="576"/>
    </location>
</feature>
<accession>A0A813V0G5</accession>
<dbReference type="PROSITE" id="PS51110">
    <property type="entry name" value="SAP_A"/>
    <property type="match status" value="3"/>
</dbReference>
<evidence type="ECO:0000256" key="10">
    <source>
        <dbReference type="ARBA" id="ARBA00023180"/>
    </source>
</evidence>
<evidence type="ECO:0000256" key="4">
    <source>
        <dbReference type="ARBA" id="ARBA00022692"/>
    </source>
</evidence>
<feature type="transmembrane region" description="Helical" evidence="11">
    <location>
        <begin position="618"/>
        <end position="636"/>
    </location>
</feature>
<dbReference type="InterPro" id="IPR003119">
    <property type="entry name" value="SAP_A"/>
</dbReference>
<keyword evidence="3" id="KW-0964">Secreted</keyword>
<evidence type="ECO:0000313" key="15">
    <source>
        <dbReference type="EMBL" id="CAF0835379.1"/>
    </source>
</evidence>
<dbReference type="PANTHER" id="PTHR11480">
    <property type="entry name" value="SAPOSIN-RELATED"/>
    <property type="match status" value="1"/>
</dbReference>
<dbReference type="PANTHER" id="PTHR11480:SF3">
    <property type="entry name" value="BCDNA.GH08312"/>
    <property type="match status" value="1"/>
</dbReference>
<feature type="domain" description="Saposin B-type" evidence="13">
    <location>
        <begin position="1691"/>
        <end position="1766"/>
    </location>
</feature>
<dbReference type="Pfam" id="PF02199">
    <property type="entry name" value="SapA"/>
    <property type="match status" value="3"/>
</dbReference>